<gene>
    <name evidence="6" type="ORF">HMPREF0305_11503</name>
</gene>
<evidence type="ECO:0000313" key="7">
    <source>
        <dbReference type="Proteomes" id="UP000003020"/>
    </source>
</evidence>
<keyword evidence="4" id="KW-0233">DNA recombination</keyword>
<dbReference type="Proteomes" id="UP000003020">
    <property type="component" value="Unassembled WGS sequence"/>
</dbReference>
<dbReference type="EMBL" id="ABYQ02000011">
    <property type="protein sequence ID" value="EFQ80337.1"/>
    <property type="molecule type" value="Genomic_DNA"/>
</dbReference>
<dbReference type="GO" id="GO:0006310">
    <property type="term" value="P:DNA recombination"/>
    <property type="evidence" value="ECO:0007669"/>
    <property type="project" value="UniProtKB-KW"/>
</dbReference>
<dbReference type="PANTHER" id="PTHR30563">
    <property type="entry name" value="DNA RECOMBINATION PROTEIN RMUC"/>
    <property type="match status" value="1"/>
</dbReference>
<evidence type="ECO:0000256" key="3">
    <source>
        <dbReference type="ARBA" id="ARBA00023054"/>
    </source>
</evidence>
<evidence type="ECO:0000313" key="6">
    <source>
        <dbReference type="EMBL" id="EFQ80337.1"/>
    </source>
</evidence>
<evidence type="ECO:0000256" key="1">
    <source>
        <dbReference type="ARBA" id="ARBA00003416"/>
    </source>
</evidence>
<proteinExistence type="inferred from homology"/>
<organism evidence="6 7">
    <name type="scientific">Corynebacterium pseudogenitalium ATCC 33035</name>
    <dbReference type="NCBI Taxonomy" id="525264"/>
    <lineage>
        <taxon>Bacteria</taxon>
        <taxon>Bacillati</taxon>
        <taxon>Actinomycetota</taxon>
        <taxon>Actinomycetes</taxon>
        <taxon>Mycobacteriales</taxon>
        <taxon>Corynebacteriaceae</taxon>
        <taxon>Corynebacterium</taxon>
    </lineage>
</organism>
<accession>E2S4Q1</accession>
<comment type="function">
    <text evidence="1">Involved in DNA recombination.</text>
</comment>
<reference evidence="6 7" key="1">
    <citation type="submission" date="2010-08" db="EMBL/GenBank/DDBJ databases">
        <authorList>
            <person name="Muzny D."/>
            <person name="Qin X."/>
            <person name="Buhay C."/>
            <person name="Dugan-Rocha S."/>
            <person name="Ding Y."/>
            <person name="Chen G."/>
            <person name="Hawes A."/>
            <person name="Holder M."/>
            <person name="Jhangiani S."/>
            <person name="Johnson A."/>
            <person name="Khan Z."/>
            <person name="Li Z."/>
            <person name="Liu W."/>
            <person name="Liu X."/>
            <person name="Perez L."/>
            <person name="Shen H."/>
            <person name="Wang Q."/>
            <person name="Watt J."/>
            <person name="Xi L."/>
            <person name="Xin Y."/>
            <person name="Zhou J."/>
            <person name="Deng J."/>
            <person name="Jiang H."/>
            <person name="Liu Y."/>
            <person name="Qu J."/>
            <person name="Song X.-Z."/>
            <person name="Zhang L."/>
            <person name="Villasana D."/>
            <person name="Johnson A."/>
            <person name="Liu J."/>
            <person name="Liyanage D."/>
            <person name="Lorensuhewa L."/>
            <person name="Robinson T."/>
            <person name="Song A."/>
            <person name="Song B.-B."/>
            <person name="Dinh H."/>
            <person name="Thornton R."/>
            <person name="Coyle M."/>
            <person name="Francisco L."/>
            <person name="Jackson L."/>
            <person name="Javaid M."/>
            <person name="Korchina V."/>
            <person name="Kovar C."/>
            <person name="Mata R."/>
            <person name="Mathew T."/>
            <person name="Ngo R."/>
            <person name="Nguyen L."/>
            <person name="Nguyen N."/>
            <person name="Okwuonu G."/>
            <person name="Ongeri F."/>
            <person name="Pham C."/>
            <person name="Simmons D."/>
            <person name="Wilczek-Boney K."/>
            <person name="Hale W."/>
            <person name="Jakkamsetti A."/>
            <person name="Pham P."/>
            <person name="Ruth R."/>
            <person name="San Lucas F."/>
            <person name="Warren J."/>
            <person name="Zhang J."/>
            <person name="Zhao Z."/>
            <person name="Zhou C."/>
            <person name="Zhu D."/>
            <person name="Lee S."/>
            <person name="Bess C."/>
            <person name="Blankenburg K."/>
            <person name="Forbes L."/>
            <person name="Fu Q."/>
            <person name="Gubbala S."/>
            <person name="Hirani K."/>
            <person name="Jayaseelan J.C."/>
            <person name="Lara F."/>
            <person name="Munidasa M."/>
            <person name="Palculict T."/>
            <person name="Patil S."/>
            <person name="Pu L.-L."/>
            <person name="Saada N."/>
            <person name="Tang L."/>
            <person name="Weissenberger G."/>
            <person name="Zhu Y."/>
            <person name="Hemphill L."/>
            <person name="Shang Y."/>
            <person name="Youmans B."/>
            <person name="Ayvaz T."/>
            <person name="Ross M."/>
            <person name="Santibanez J."/>
            <person name="Aqrawi P."/>
            <person name="Gross S."/>
            <person name="Joshi V."/>
            <person name="Fowler G."/>
            <person name="Nazareth L."/>
            <person name="Reid J."/>
            <person name="Worley K."/>
            <person name="Petrosino J."/>
            <person name="Highlander S."/>
            <person name="Gibbs R."/>
        </authorList>
    </citation>
    <scope>NUCLEOTIDE SEQUENCE [LARGE SCALE GENOMIC DNA]</scope>
    <source>
        <strain evidence="6 7">ATCC 33035</strain>
    </source>
</reference>
<dbReference type="InterPro" id="IPR003798">
    <property type="entry name" value="DNA_recombination_RmuC"/>
</dbReference>
<evidence type="ECO:0000256" key="5">
    <source>
        <dbReference type="SAM" id="MobiDB-lite"/>
    </source>
</evidence>
<dbReference type="eggNOG" id="COG1322">
    <property type="taxonomic scope" value="Bacteria"/>
</dbReference>
<protein>
    <submittedName>
        <fullName evidence="6">RmuC domain protein</fullName>
    </submittedName>
</protein>
<evidence type="ECO:0000256" key="2">
    <source>
        <dbReference type="ARBA" id="ARBA00009840"/>
    </source>
</evidence>
<feature type="region of interest" description="Disordered" evidence="5">
    <location>
        <begin position="343"/>
        <end position="366"/>
    </location>
</feature>
<sequence length="366" mass="40746">MSAARAMLETMTSTLPVLLLFIGLILGAVMGWLAHSYSATRSAPSAEHRALQDSQRRQAELQPLEKAMDRLGFQLQEIEEDRTALLASLSSQVQAVTRTSSRLTERTDKLVTALRSPNVRGRWGEVQLERVVELGGMTKHVDFDCQVSAPLGGRIVRPDMLINLAGGRHIIVDAKVPFTSYLDALETDDPEEHAGFLRRHAHLMRGHVQALSQKDYIEAFQPTPEFVILFVPADPFLDAALSVDPELIEYAFERNVVIATPSSLFALLRTVAMGWHQEDISAKAKEVQRLGRELYTRLNTLSDHYGKVGHNLEKAVEAYNATLSSLDSRVGVTARKLHEMDIPGRTDRTPREPLPIDTWPRGNSAL</sequence>
<dbReference type="AlphaFoldDB" id="E2S4Q1"/>
<keyword evidence="3" id="KW-0175">Coiled coil</keyword>
<keyword evidence="7" id="KW-1185">Reference proteome</keyword>
<evidence type="ECO:0000256" key="4">
    <source>
        <dbReference type="ARBA" id="ARBA00023172"/>
    </source>
</evidence>
<name>E2S4Q1_9CORY</name>
<comment type="caution">
    <text evidence="6">The sequence shown here is derived from an EMBL/GenBank/DDBJ whole genome shotgun (WGS) entry which is preliminary data.</text>
</comment>
<dbReference type="HOGENOM" id="CLU_024057_1_1_11"/>
<dbReference type="PANTHER" id="PTHR30563:SF0">
    <property type="entry name" value="DNA RECOMBINATION PROTEIN RMUC"/>
    <property type="match status" value="1"/>
</dbReference>
<comment type="similarity">
    <text evidence="2">Belongs to the RmuC family.</text>
</comment>
<dbReference type="Pfam" id="PF02646">
    <property type="entry name" value="RmuC"/>
    <property type="match status" value="1"/>
</dbReference>